<dbReference type="InterPro" id="IPR003454">
    <property type="entry name" value="MOase_MmoB_DmpM"/>
</dbReference>
<accession>A0A4R7PFX5</accession>
<keyword evidence="2" id="KW-0560">Oxidoreductase</keyword>
<evidence type="ECO:0000256" key="1">
    <source>
        <dbReference type="ARBA" id="ARBA00006313"/>
    </source>
</evidence>
<sequence>MTDSVFIAFQTNDDTRAIVEAITHDNAAATVARFPAMVKVDAPGRLVVRRESIEERIGRDFDLRELHLNLISLSGNIEESEDEFVLHWGN</sequence>
<dbReference type="InterPro" id="IPR036889">
    <property type="entry name" value="mOase_MmoB_DmpM_sf"/>
</dbReference>
<name>A0A4R7PFX5_9GAMM</name>
<comment type="similarity">
    <text evidence="1">Belongs to the TmoD/XamoD family.</text>
</comment>
<reference evidence="2 3" key="1">
    <citation type="submission" date="2019-03" db="EMBL/GenBank/DDBJ databases">
        <title>Genomic Encyclopedia of Type Strains, Phase IV (KMG-IV): sequencing the most valuable type-strain genomes for metagenomic binning, comparative biology and taxonomic classification.</title>
        <authorList>
            <person name="Goeker M."/>
        </authorList>
    </citation>
    <scope>NUCLEOTIDE SEQUENCE [LARGE SCALE GENOMIC DNA]</scope>
    <source>
        <strain evidence="2 3">DSM 26377</strain>
    </source>
</reference>
<dbReference type="AlphaFoldDB" id="A0A4R7PFX5"/>
<dbReference type="Proteomes" id="UP000295341">
    <property type="component" value="Unassembled WGS sequence"/>
</dbReference>
<dbReference type="SUPFAM" id="SSF56029">
    <property type="entry name" value="Monooxygenase (hydroxylase) regulatory protein"/>
    <property type="match status" value="1"/>
</dbReference>
<dbReference type="OrthoDB" id="9805636at2"/>
<keyword evidence="3" id="KW-1185">Reference proteome</keyword>
<dbReference type="Gene3D" id="3.90.56.10">
    <property type="entry name" value="Monooxygenase component MmoB/DmpM"/>
    <property type="match status" value="1"/>
</dbReference>
<comment type="caution">
    <text evidence="2">The sequence shown here is derived from an EMBL/GenBank/DDBJ whole genome shotgun (WGS) entry which is preliminary data.</text>
</comment>
<dbReference type="RefSeq" id="WP_133881088.1">
    <property type="nucleotide sequence ID" value="NZ_MWIN01000001.1"/>
</dbReference>
<dbReference type="GO" id="GO:0004497">
    <property type="term" value="F:monooxygenase activity"/>
    <property type="evidence" value="ECO:0007669"/>
    <property type="project" value="UniProtKB-KW"/>
</dbReference>
<evidence type="ECO:0000313" key="2">
    <source>
        <dbReference type="EMBL" id="TDU32599.1"/>
    </source>
</evidence>
<keyword evidence="2" id="KW-0503">Monooxygenase</keyword>
<proteinExistence type="inferred from homology"/>
<dbReference type="Pfam" id="PF02406">
    <property type="entry name" value="MmoB_DmpM"/>
    <property type="match status" value="1"/>
</dbReference>
<protein>
    <submittedName>
        <fullName evidence="2">Phenol 2-monooxygenase P2 subunit</fullName>
    </submittedName>
</protein>
<evidence type="ECO:0000313" key="3">
    <source>
        <dbReference type="Proteomes" id="UP000295341"/>
    </source>
</evidence>
<organism evidence="2 3">
    <name type="scientific">Panacagrimonas perspica</name>
    <dbReference type="NCBI Taxonomy" id="381431"/>
    <lineage>
        <taxon>Bacteria</taxon>
        <taxon>Pseudomonadati</taxon>
        <taxon>Pseudomonadota</taxon>
        <taxon>Gammaproteobacteria</taxon>
        <taxon>Nevskiales</taxon>
        <taxon>Nevskiaceae</taxon>
        <taxon>Panacagrimonas</taxon>
    </lineage>
</organism>
<gene>
    <name evidence="2" type="ORF">DFR24_1997</name>
</gene>
<dbReference type="EMBL" id="SOBT01000008">
    <property type="protein sequence ID" value="TDU32599.1"/>
    <property type="molecule type" value="Genomic_DNA"/>
</dbReference>